<dbReference type="InterPro" id="IPR036864">
    <property type="entry name" value="Zn2-C6_fun-type_DNA-bd_sf"/>
</dbReference>
<dbReference type="GO" id="GO:0003677">
    <property type="term" value="F:DNA binding"/>
    <property type="evidence" value="ECO:0007669"/>
    <property type="project" value="InterPro"/>
</dbReference>
<feature type="region of interest" description="Disordered" evidence="3">
    <location>
        <begin position="1"/>
        <end position="28"/>
    </location>
</feature>
<dbReference type="OrthoDB" id="1747771at2759"/>
<dbReference type="GO" id="GO:0006351">
    <property type="term" value="P:DNA-templated transcription"/>
    <property type="evidence" value="ECO:0007669"/>
    <property type="project" value="InterPro"/>
</dbReference>
<dbReference type="InterPro" id="IPR001138">
    <property type="entry name" value="Zn2Cys6_DnaBD"/>
</dbReference>
<proteinExistence type="predicted"/>
<dbReference type="GO" id="GO:0008270">
    <property type="term" value="F:zinc ion binding"/>
    <property type="evidence" value="ECO:0007669"/>
    <property type="project" value="InterPro"/>
</dbReference>
<protein>
    <recommendedName>
        <fullName evidence="4">Zn(2)-C6 fungal-type domain-containing protein</fullName>
    </recommendedName>
</protein>
<name>A0A9W8RYL4_9HYPO</name>
<reference evidence="5" key="1">
    <citation type="submission" date="2022-09" db="EMBL/GenBank/DDBJ databases">
        <title>Fusarium specimens isolated from Avocado Roots.</title>
        <authorList>
            <person name="Stajich J."/>
            <person name="Roper C."/>
            <person name="Heimlech-Rivalta G."/>
        </authorList>
    </citation>
    <scope>NUCLEOTIDE SEQUENCE</scope>
    <source>
        <strain evidence="5">CF00136</strain>
    </source>
</reference>
<comment type="caution">
    <text evidence="5">The sequence shown here is derived from an EMBL/GenBank/DDBJ whole genome shotgun (WGS) entry which is preliminary data.</text>
</comment>
<dbReference type="EMBL" id="JAOQAZ010000014">
    <property type="protein sequence ID" value="KAJ4259540.1"/>
    <property type="molecule type" value="Genomic_DNA"/>
</dbReference>
<evidence type="ECO:0000313" key="5">
    <source>
        <dbReference type="EMBL" id="KAJ4259540.1"/>
    </source>
</evidence>
<dbReference type="PROSITE" id="PS00463">
    <property type="entry name" value="ZN2_CY6_FUNGAL_1"/>
    <property type="match status" value="1"/>
</dbReference>
<dbReference type="CDD" id="cd00067">
    <property type="entry name" value="GAL4"/>
    <property type="match status" value="1"/>
</dbReference>
<dbReference type="SUPFAM" id="SSF57701">
    <property type="entry name" value="Zn2/Cys6 DNA-binding domain"/>
    <property type="match status" value="1"/>
</dbReference>
<evidence type="ECO:0000259" key="4">
    <source>
        <dbReference type="PROSITE" id="PS50048"/>
    </source>
</evidence>
<dbReference type="CDD" id="cd12148">
    <property type="entry name" value="fungal_TF_MHR"/>
    <property type="match status" value="1"/>
</dbReference>
<evidence type="ECO:0000256" key="1">
    <source>
        <dbReference type="ARBA" id="ARBA00022723"/>
    </source>
</evidence>
<dbReference type="Proteomes" id="UP001152049">
    <property type="component" value="Unassembled WGS sequence"/>
</dbReference>
<keyword evidence="1" id="KW-0479">Metal-binding</keyword>
<dbReference type="PANTHER" id="PTHR43374">
    <property type="entry name" value="FLAVIN PRENYLTRANSFERASE"/>
    <property type="match status" value="1"/>
</dbReference>
<evidence type="ECO:0000256" key="3">
    <source>
        <dbReference type="SAM" id="MobiDB-lite"/>
    </source>
</evidence>
<gene>
    <name evidence="5" type="ORF">NW762_007469</name>
</gene>
<dbReference type="GO" id="GO:0016831">
    <property type="term" value="F:carboxy-lyase activity"/>
    <property type="evidence" value="ECO:0007669"/>
    <property type="project" value="TreeGrafter"/>
</dbReference>
<sequence length="667" mass="74643">MSPSLRRTPNSPRHPSGPRSAVAGTPPADLRRMLRERQLARNRKACLPCRERKVRCNHEQPCQTCVKRGHSDLCFYDQDPDLSGSQHEPTEPHIESTTGLENDDTNETFAGDPTSHDAEDSIPTPSLLGGNSIISVARPDSAQPLSDNERRTAFETGVLPLLGMDESTNNRHVARPGHPSSSLPDIQEMIELFSLYRDRVHPFQFVIDDLAEIEALVCSLASRDKEAGQVDNDSLCLLNAILAAGAQFSDLATAVRVSKSKEKLQCALGFLGTFDLLWNPSKRLIQALLILGHVLQNDMNPRAAWILGGTTVRLALSVGLHQPATIPGALRLSPDQSRNLRLAIVWQDALLSLAFDRPSASQEMNIESDLPALTRTNSSDQSLNYRQAMNWLCHLTLRHLKSRSENALLKDHGQLFEDFDGLESSLASHLRDQQRCASIQELQEYYSLQLHRNFVLSTFCRPILSTQFRRLCTGDEHDLILNRFQNALKQSVGAFIRLRSISSHATRSWAFVHNGLSSALLLSFIKQNSEAEDTRKMQAELIQILTTRNEDIGQFSTAHKKALRAIQALQRLAEQETSRDGAMDMPDERGPTNVIDGTTIPLQSFNDSQDQRFEPYALHVEKGSLTRPLRSMLSLDDWLRTFDFDAFSPLESYNFIMSDQIPPDMGL</sequence>
<accession>A0A9W8RYL4</accession>
<dbReference type="InterPro" id="IPR004507">
    <property type="entry name" value="UbiX-like"/>
</dbReference>
<organism evidence="5 6">
    <name type="scientific">Fusarium torreyae</name>
    <dbReference type="NCBI Taxonomy" id="1237075"/>
    <lineage>
        <taxon>Eukaryota</taxon>
        <taxon>Fungi</taxon>
        <taxon>Dikarya</taxon>
        <taxon>Ascomycota</taxon>
        <taxon>Pezizomycotina</taxon>
        <taxon>Sordariomycetes</taxon>
        <taxon>Hypocreomycetidae</taxon>
        <taxon>Hypocreales</taxon>
        <taxon>Nectriaceae</taxon>
        <taxon>Fusarium</taxon>
    </lineage>
</organism>
<dbReference type="InterPro" id="IPR007219">
    <property type="entry name" value="XnlR_reg_dom"/>
</dbReference>
<dbReference type="SMART" id="SM00906">
    <property type="entry name" value="Fungal_trans"/>
    <property type="match status" value="1"/>
</dbReference>
<feature type="region of interest" description="Disordered" evidence="3">
    <location>
        <begin position="80"/>
        <end position="132"/>
    </location>
</feature>
<keyword evidence="2" id="KW-0539">Nucleus</keyword>
<dbReference type="AlphaFoldDB" id="A0A9W8RYL4"/>
<dbReference type="Gene3D" id="4.10.240.10">
    <property type="entry name" value="Zn(2)-C6 fungal-type DNA-binding domain"/>
    <property type="match status" value="1"/>
</dbReference>
<dbReference type="PROSITE" id="PS50048">
    <property type="entry name" value="ZN2_CY6_FUNGAL_2"/>
    <property type="match status" value="1"/>
</dbReference>
<evidence type="ECO:0000313" key="6">
    <source>
        <dbReference type="Proteomes" id="UP001152049"/>
    </source>
</evidence>
<dbReference type="Pfam" id="PF00172">
    <property type="entry name" value="Zn_clus"/>
    <property type="match status" value="1"/>
</dbReference>
<feature type="domain" description="Zn(2)-C6 fungal-type" evidence="4">
    <location>
        <begin position="45"/>
        <end position="76"/>
    </location>
</feature>
<keyword evidence="6" id="KW-1185">Reference proteome</keyword>
<dbReference type="PANTHER" id="PTHR43374:SF1">
    <property type="entry name" value="FLAVIN PRENYLTRANSFERASE PAD1, MITOCHONDRIAL"/>
    <property type="match status" value="1"/>
</dbReference>
<dbReference type="GO" id="GO:0000981">
    <property type="term" value="F:DNA-binding transcription factor activity, RNA polymerase II-specific"/>
    <property type="evidence" value="ECO:0007669"/>
    <property type="project" value="InterPro"/>
</dbReference>
<dbReference type="Pfam" id="PF04082">
    <property type="entry name" value="Fungal_trans"/>
    <property type="match status" value="1"/>
</dbReference>
<evidence type="ECO:0000256" key="2">
    <source>
        <dbReference type="ARBA" id="ARBA00023242"/>
    </source>
</evidence>
<dbReference type="SMART" id="SM00066">
    <property type="entry name" value="GAL4"/>
    <property type="match status" value="1"/>
</dbReference>
<feature type="compositionally biased region" description="Polar residues" evidence="3">
    <location>
        <begin position="1"/>
        <end position="13"/>
    </location>
</feature>